<evidence type="ECO:0000313" key="1">
    <source>
        <dbReference type="EMBL" id="CAE55940.1"/>
    </source>
</evidence>
<accession>Q6MWT7</accession>
<proteinExistence type="predicted"/>
<protein>
    <submittedName>
        <fullName evidence="1">Uncharacterized protein B22L22.100</fullName>
    </submittedName>
</protein>
<sequence length="151" mass="16940">MQNQHAIGRPEAQCHQRLEAIRAPNTDENGTYAPIERTDWDSQARIYDWDGEEGYSHLLTLTSTPIWLGFASNTRFNGTSTPHGHSVPMGFSHPTGAFTTGEARISFKLEIIRILGDILLEEVQNSLARRQETISRRFPVGTKSRSSSRSV</sequence>
<dbReference type="AlphaFoldDB" id="Q6MWT7"/>
<reference evidence="1" key="1">
    <citation type="submission" date="2003-11" db="EMBL/GenBank/DDBJ databases">
        <authorList>
            <person name="Schulte U."/>
            <person name="Aign V."/>
            <person name="Hoheisel J."/>
            <person name="Brandt P."/>
            <person name="Fartmann B."/>
            <person name="Holland R."/>
            <person name="Nyakatura G."/>
            <person name="Mewes H.W."/>
            <person name="Mannhaupt G."/>
        </authorList>
    </citation>
    <scope>NUCLEOTIDE SEQUENCE</scope>
</reference>
<reference evidence="1" key="2">
    <citation type="submission" date="2003-11" db="EMBL/GenBank/DDBJ databases">
        <authorList>
            <person name="German Neurospora genome project"/>
        </authorList>
    </citation>
    <scope>NUCLEOTIDE SEQUENCE</scope>
</reference>
<dbReference type="EMBL" id="BX842592">
    <property type="protein sequence ID" value="CAE55940.1"/>
    <property type="molecule type" value="Genomic_DNA"/>
</dbReference>
<name>Q6MWT7_NEUCS</name>
<gene>
    <name evidence="1" type="primary">B22L22.100</name>
</gene>
<organism evidence="1">
    <name type="scientific">Neurospora crassa</name>
    <dbReference type="NCBI Taxonomy" id="5141"/>
    <lineage>
        <taxon>Eukaryota</taxon>
        <taxon>Fungi</taxon>
        <taxon>Dikarya</taxon>
        <taxon>Ascomycota</taxon>
        <taxon>Pezizomycotina</taxon>
        <taxon>Sordariomycetes</taxon>
        <taxon>Sordariomycetidae</taxon>
        <taxon>Sordariales</taxon>
        <taxon>Sordariaceae</taxon>
        <taxon>Neurospora</taxon>
    </lineage>
</organism>
<dbReference type="VEuPathDB" id="FungiDB:NCU05481"/>